<evidence type="ECO:0000313" key="2">
    <source>
        <dbReference type="EMBL" id="MEQ2168449.1"/>
    </source>
</evidence>
<keyword evidence="3" id="KW-1185">Reference proteome</keyword>
<dbReference type="EMBL" id="JAHRIO010031016">
    <property type="protein sequence ID" value="MEQ2168449.1"/>
    <property type="molecule type" value="Genomic_DNA"/>
</dbReference>
<gene>
    <name evidence="2" type="ORF">GOODEAATRI_014532</name>
</gene>
<reference evidence="2 3" key="1">
    <citation type="submission" date="2021-06" db="EMBL/GenBank/DDBJ databases">
        <authorList>
            <person name="Palmer J.M."/>
        </authorList>
    </citation>
    <scope>NUCLEOTIDE SEQUENCE [LARGE SCALE GENOMIC DNA]</scope>
    <source>
        <strain evidence="2 3">GA_2019</strain>
        <tissue evidence="2">Muscle</tissue>
    </source>
</reference>
<proteinExistence type="predicted"/>
<dbReference type="InterPro" id="IPR057835">
    <property type="entry name" value="EF-hand_STIM1/2"/>
</dbReference>
<sequence length="92" mass="10168">MPPCVGEADRFSLEALRHIHKQLDDDNDGGIEVNESVEPDDAVLKQDLLSVTFVREQVDTCKYLVSSAKRDLDLMPDGLAGSQMILTFSCQS</sequence>
<accession>A0ABV0NC23</accession>
<organism evidence="2 3">
    <name type="scientific">Goodea atripinnis</name>
    <dbReference type="NCBI Taxonomy" id="208336"/>
    <lineage>
        <taxon>Eukaryota</taxon>
        <taxon>Metazoa</taxon>
        <taxon>Chordata</taxon>
        <taxon>Craniata</taxon>
        <taxon>Vertebrata</taxon>
        <taxon>Euteleostomi</taxon>
        <taxon>Actinopterygii</taxon>
        <taxon>Neopterygii</taxon>
        <taxon>Teleostei</taxon>
        <taxon>Neoteleostei</taxon>
        <taxon>Acanthomorphata</taxon>
        <taxon>Ovalentaria</taxon>
        <taxon>Atherinomorphae</taxon>
        <taxon>Cyprinodontiformes</taxon>
        <taxon>Goodeidae</taxon>
        <taxon>Goodea</taxon>
    </lineage>
</organism>
<feature type="domain" description="STIM1/2 EF-hand" evidence="1">
    <location>
        <begin position="3"/>
        <end position="38"/>
    </location>
</feature>
<comment type="caution">
    <text evidence="2">The sequence shown here is derived from an EMBL/GenBank/DDBJ whole genome shotgun (WGS) entry which is preliminary data.</text>
</comment>
<dbReference type="Gene3D" id="1.10.238.180">
    <property type="match status" value="1"/>
</dbReference>
<name>A0ABV0NC23_9TELE</name>
<evidence type="ECO:0000259" key="1">
    <source>
        <dbReference type="Pfam" id="PF25578"/>
    </source>
</evidence>
<evidence type="ECO:0000313" key="3">
    <source>
        <dbReference type="Proteomes" id="UP001476798"/>
    </source>
</evidence>
<dbReference type="Proteomes" id="UP001476798">
    <property type="component" value="Unassembled WGS sequence"/>
</dbReference>
<protein>
    <recommendedName>
        <fullName evidence="1">STIM1/2 EF-hand domain-containing protein</fullName>
    </recommendedName>
</protein>
<dbReference type="Pfam" id="PF25578">
    <property type="entry name" value="EF-hand_STIM1"/>
    <property type="match status" value="1"/>
</dbReference>